<reference evidence="3" key="1">
    <citation type="submission" date="2023-06" db="EMBL/GenBank/DDBJ databases">
        <title>Genomic of Agaribacillus aureum.</title>
        <authorList>
            <person name="Wang G."/>
        </authorList>
    </citation>
    <scope>NUCLEOTIDE SEQUENCE</scope>
    <source>
        <strain evidence="3">BMA12</strain>
    </source>
</reference>
<accession>A0ABT8LE94</accession>
<evidence type="ECO:0000259" key="2">
    <source>
        <dbReference type="Pfam" id="PF21027"/>
    </source>
</evidence>
<dbReference type="InterPro" id="IPR011483">
    <property type="entry name" value="Sde182_NH-like"/>
</dbReference>
<sequence length="514" mass="59038">MRVEKRYLLASIFILIVSLSFNAHTDNRTRLIVLADMGNEPDEVQQMVHMIICSNEFYPEGLIAVTGKYLRPESNEKYRQTLHPELFHEIIDVYDKVLDKLKNHDTGWHSAKYLHSIVCGGQPEYGVKGIGEGKQTKGSELIIKSLEKNDNRPIWIVVNAGSNTLAQALFDFERTHTEAELKKAITKLRVFENGAQDNAGAWICNQYPDIHWIRSNFQTYAYGGPGGKDGDLTVNLGPHFWGDYEYSVSGQNEWLKENIMNNHGALGKVYPERRYHGFRDGGLGFMEGGGTIPWIGLVNHGLFDINRPSWGGWGGRFTPVKVADFWSRHLDISEDEKANAPFYTYREVSDVWYNETDKKVHYGNYVPVWRWREAMYNHFKCRMDWCIKPYEEANHQPVAAWRNDISNSIVYLDVIPEEVVSLDASLSTDPDNDPLIFKWWIYEEAGTYPGKVYIQKPAEAKTKLYVPSGAANKQIHLILEVKDKNEIASLFDYRRIVLNVSNSYNHSKVSQQKD</sequence>
<dbReference type="Pfam" id="PF21027">
    <property type="entry name" value="Sde0182_C"/>
    <property type="match status" value="1"/>
</dbReference>
<dbReference type="InterPro" id="IPR048527">
    <property type="entry name" value="Sde182_C"/>
</dbReference>
<dbReference type="InterPro" id="IPR036452">
    <property type="entry name" value="Ribo_hydro-like"/>
</dbReference>
<dbReference type="EMBL" id="JAUJEB010000006">
    <property type="protein sequence ID" value="MDN5215090.1"/>
    <property type="molecule type" value="Genomic_DNA"/>
</dbReference>
<evidence type="ECO:0000313" key="4">
    <source>
        <dbReference type="Proteomes" id="UP001172083"/>
    </source>
</evidence>
<proteinExistence type="predicted"/>
<dbReference type="Gene3D" id="2.60.40.10">
    <property type="entry name" value="Immunoglobulins"/>
    <property type="match status" value="1"/>
</dbReference>
<evidence type="ECO:0000313" key="3">
    <source>
        <dbReference type="EMBL" id="MDN5215090.1"/>
    </source>
</evidence>
<keyword evidence="4" id="KW-1185">Reference proteome</keyword>
<feature type="domain" description="Cellulose-binding Sde182 nucleoside hydrolase-like" evidence="1">
    <location>
        <begin position="30"/>
        <end position="317"/>
    </location>
</feature>
<dbReference type="RefSeq" id="WP_346760429.1">
    <property type="nucleotide sequence ID" value="NZ_JAUJEB010000006.1"/>
</dbReference>
<dbReference type="Proteomes" id="UP001172083">
    <property type="component" value="Unassembled WGS sequence"/>
</dbReference>
<feature type="domain" description="Cellulose-binding Sde182 C-terminal" evidence="2">
    <location>
        <begin position="420"/>
        <end position="500"/>
    </location>
</feature>
<protein>
    <submittedName>
        <fullName evidence="3">DUF1593 domain-containing protein</fullName>
    </submittedName>
</protein>
<evidence type="ECO:0000259" key="1">
    <source>
        <dbReference type="Pfam" id="PF07632"/>
    </source>
</evidence>
<gene>
    <name evidence="3" type="ORF">QQ020_23615</name>
</gene>
<name>A0ABT8LE94_9BACT</name>
<dbReference type="InterPro" id="IPR013783">
    <property type="entry name" value="Ig-like_fold"/>
</dbReference>
<dbReference type="Gene3D" id="3.90.245.10">
    <property type="entry name" value="Ribonucleoside hydrolase-like"/>
    <property type="match status" value="1"/>
</dbReference>
<dbReference type="Pfam" id="PF07632">
    <property type="entry name" value="Sde182_NH-like"/>
    <property type="match status" value="1"/>
</dbReference>
<organism evidence="3 4">
    <name type="scientific">Agaribacillus aureus</name>
    <dbReference type="NCBI Taxonomy" id="3051825"/>
    <lineage>
        <taxon>Bacteria</taxon>
        <taxon>Pseudomonadati</taxon>
        <taxon>Bacteroidota</taxon>
        <taxon>Cytophagia</taxon>
        <taxon>Cytophagales</taxon>
        <taxon>Splendidivirgaceae</taxon>
        <taxon>Agaribacillus</taxon>
    </lineage>
</organism>
<comment type="caution">
    <text evidence="3">The sequence shown here is derived from an EMBL/GenBank/DDBJ whole genome shotgun (WGS) entry which is preliminary data.</text>
</comment>